<dbReference type="STRING" id="874156.GCA_001021555_00983"/>
<proteinExistence type="predicted"/>
<organism evidence="2 3">
    <name type="scientific">Aurantiacibacter marinus</name>
    <dbReference type="NCBI Taxonomy" id="874156"/>
    <lineage>
        <taxon>Bacteria</taxon>
        <taxon>Pseudomonadati</taxon>
        <taxon>Pseudomonadota</taxon>
        <taxon>Alphaproteobacteria</taxon>
        <taxon>Sphingomonadales</taxon>
        <taxon>Erythrobacteraceae</taxon>
        <taxon>Aurantiacibacter</taxon>
    </lineage>
</organism>
<keyword evidence="1" id="KW-0812">Transmembrane</keyword>
<dbReference type="OrthoDB" id="7391073at2"/>
<comment type="caution">
    <text evidence="2">The sequence shown here is derived from an EMBL/GenBank/DDBJ whole genome shotgun (WGS) entry which is preliminary data.</text>
</comment>
<feature type="transmembrane region" description="Helical" evidence="1">
    <location>
        <begin position="201"/>
        <end position="228"/>
    </location>
</feature>
<keyword evidence="1" id="KW-1133">Transmembrane helix</keyword>
<evidence type="ECO:0000313" key="3">
    <source>
        <dbReference type="Proteomes" id="UP000053455"/>
    </source>
</evidence>
<feature type="transmembrane region" description="Helical" evidence="1">
    <location>
        <begin position="234"/>
        <end position="259"/>
    </location>
</feature>
<feature type="transmembrane region" description="Helical" evidence="1">
    <location>
        <begin position="142"/>
        <end position="165"/>
    </location>
</feature>
<feature type="transmembrane region" description="Helical" evidence="1">
    <location>
        <begin position="75"/>
        <end position="96"/>
    </location>
</feature>
<keyword evidence="3" id="KW-1185">Reference proteome</keyword>
<sequence>MKLDMGKAWNDAVAMLVANKDVVLIIAGVFFFLPNAIASLAMPQATAELEAMTASGAEPDPEAMLEMFTAMYAEIWWVIVLLALFQAAGVLSLLALLTDSARPTVGEALKLGAKALIPYIGVQLLGGLLLVVAIALPAGLGALIAPGIGALLALIGMVFAVYMYVKISLTSPVIAIEKVMNPFTALRRSWQLTKGNSFRLFAFYLLLILVLIVISAITGMVWAIFSIMGEQVGLFASAIGGAIVSMVTVSIFMAVLAAVHRQLSGGTAETTKETFA</sequence>
<keyword evidence="1" id="KW-0472">Membrane</keyword>
<reference evidence="2 3" key="1">
    <citation type="submission" date="2015-04" db="EMBL/GenBank/DDBJ databases">
        <title>The draft genome sequence of Erythrobacter marinus HWDM-33.</title>
        <authorList>
            <person name="Zhuang L."/>
            <person name="Liu Y."/>
            <person name="Shao Z."/>
        </authorList>
    </citation>
    <scope>NUCLEOTIDE SEQUENCE [LARGE SCALE GENOMIC DNA]</scope>
    <source>
        <strain evidence="2 3">HWDM-33</strain>
    </source>
</reference>
<feature type="transmembrane region" description="Helical" evidence="1">
    <location>
        <begin position="116"/>
        <end position="136"/>
    </location>
</feature>
<dbReference type="AlphaFoldDB" id="A0A0H0XT51"/>
<name>A0A0H0XT51_9SPHN</name>
<accession>A0A0H0XT51</accession>
<evidence type="ECO:0000313" key="2">
    <source>
        <dbReference type="EMBL" id="KLI65127.1"/>
    </source>
</evidence>
<dbReference type="Proteomes" id="UP000053455">
    <property type="component" value="Unassembled WGS sequence"/>
</dbReference>
<protein>
    <submittedName>
        <fullName evidence="2">Uncharacterized protein</fullName>
    </submittedName>
</protein>
<gene>
    <name evidence="2" type="ORF">AAV99_01485</name>
</gene>
<dbReference type="EMBL" id="LBHU01000001">
    <property type="protein sequence ID" value="KLI65127.1"/>
    <property type="molecule type" value="Genomic_DNA"/>
</dbReference>
<evidence type="ECO:0000256" key="1">
    <source>
        <dbReference type="SAM" id="Phobius"/>
    </source>
</evidence>
<dbReference type="PATRIC" id="fig|874156.12.peg.309"/>